<dbReference type="PANTHER" id="PTHR45993:SF6">
    <property type="entry name" value="C2H2-TYPE DOMAIN-CONTAINING PROTEIN"/>
    <property type="match status" value="1"/>
</dbReference>
<keyword evidence="7" id="KW-0832">Ubl conjugation</keyword>
<dbReference type="InterPro" id="IPR013087">
    <property type="entry name" value="Znf_C2H2_type"/>
</dbReference>
<feature type="compositionally biased region" description="Acidic residues" evidence="13">
    <location>
        <begin position="623"/>
        <end position="650"/>
    </location>
</feature>
<proteinExistence type="predicted"/>
<evidence type="ECO:0000256" key="6">
    <source>
        <dbReference type="ARBA" id="ARBA00022833"/>
    </source>
</evidence>
<evidence type="ECO:0000256" key="9">
    <source>
        <dbReference type="ARBA" id="ARBA00023125"/>
    </source>
</evidence>
<dbReference type="GeneID" id="108669857"/>
<keyword evidence="5 12" id="KW-0863">Zinc-finger</keyword>
<feature type="compositionally biased region" description="Polar residues" evidence="13">
    <location>
        <begin position="867"/>
        <end position="885"/>
    </location>
</feature>
<feature type="compositionally biased region" description="Low complexity" evidence="13">
    <location>
        <begin position="451"/>
        <end position="460"/>
    </location>
</feature>
<feature type="compositionally biased region" description="Acidic residues" evidence="13">
    <location>
        <begin position="657"/>
        <end position="672"/>
    </location>
</feature>
<dbReference type="GO" id="GO:0008270">
    <property type="term" value="F:zinc ion binding"/>
    <property type="evidence" value="ECO:0007669"/>
    <property type="project" value="UniProtKB-KW"/>
</dbReference>
<dbReference type="PROSITE" id="PS00028">
    <property type="entry name" value="ZINC_FINGER_C2H2_1"/>
    <property type="match status" value="5"/>
</dbReference>
<feature type="domain" description="C2H2-type" evidence="14">
    <location>
        <begin position="897"/>
        <end position="924"/>
    </location>
</feature>
<evidence type="ECO:0000256" key="7">
    <source>
        <dbReference type="ARBA" id="ARBA00022843"/>
    </source>
</evidence>
<feature type="compositionally biased region" description="Pro residues" evidence="13">
    <location>
        <begin position="512"/>
        <end position="530"/>
    </location>
</feature>
<feature type="compositionally biased region" description="Low complexity" evidence="13">
    <location>
        <begin position="498"/>
        <end position="511"/>
    </location>
</feature>
<feature type="compositionally biased region" description="Basic and acidic residues" evidence="13">
    <location>
        <begin position="194"/>
        <end position="214"/>
    </location>
</feature>
<evidence type="ECO:0000313" key="15">
    <source>
        <dbReference type="Proteomes" id="UP000694843"/>
    </source>
</evidence>
<protein>
    <submittedName>
        <fullName evidence="16">B-cell lymphoma/leukemia 11A</fullName>
    </submittedName>
</protein>
<feature type="region of interest" description="Disordered" evidence="13">
    <location>
        <begin position="859"/>
        <end position="889"/>
    </location>
</feature>
<feature type="compositionally biased region" description="Basic and acidic residues" evidence="13">
    <location>
        <begin position="98"/>
        <end position="107"/>
    </location>
</feature>
<evidence type="ECO:0000256" key="12">
    <source>
        <dbReference type="PROSITE-ProRule" id="PRU00042"/>
    </source>
</evidence>
<keyword evidence="2" id="KW-1017">Isopeptide bond</keyword>
<feature type="domain" description="C2H2-type" evidence="14">
    <location>
        <begin position="955"/>
        <end position="985"/>
    </location>
</feature>
<dbReference type="InterPro" id="IPR051497">
    <property type="entry name" value="Dev/Hematopoietic_TF"/>
</dbReference>
<dbReference type="Pfam" id="PF00096">
    <property type="entry name" value="zf-C2H2"/>
    <property type="match status" value="3"/>
</dbReference>
<feature type="compositionally biased region" description="Polar residues" evidence="13">
    <location>
        <begin position="461"/>
        <end position="479"/>
    </location>
</feature>
<feature type="region of interest" description="Disordered" evidence="13">
    <location>
        <begin position="438"/>
        <end position="479"/>
    </location>
</feature>
<dbReference type="GO" id="GO:0005634">
    <property type="term" value="C:nucleus"/>
    <property type="evidence" value="ECO:0007669"/>
    <property type="project" value="UniProtKB-SubCell"/>
</dbReference>
<accession>A0A8B7NGM0</accession>
<reference evidence="16" key="1">
    <citation type="submission" date="2025-08" db="UniProtKB">
        <authorList>
            <consortium name="RefSeq"/>
        </authorList>
    </citation>
    <scope>IDENTIFICATION</scope>
    <source>
        <tissue evidence="16">Whole organism</tissue>
    </source>
</reference>
<dbReference type="SMART" id="SM00355">
    <property type="entry name" value="ZnF_C2H2"/>
    <property type="match status" value="6"/>
</dbReference>
<evidence type="ECO:0000313" key="16">
    <source>
        <dbReference type="RefSeq" id="XP_018012777.1"/>
    </source>
</evidence>
<dbReference type="GO" id="GO:0003700">
    <property type="term" value="F:DNA-binding transcription factor activity"/>
    <property type="evidence" value="ECO:0007669"/>
    <property type="project" value="TreeGrafter"/>
</dbReference>
<keyword evidence="10" id="KW-0804">Transcription</keyword>
<evidence type="ECO:0000256" key="10">
    <source>
        <dbReference type="ARBA" id="ARBA00023163"/>
    </source>
</evidence>
<feature type="region of interest" description="Disordered" evidence="13">
    <location>
        <begin position="496"/>
        <end position="547"/>
    </location>
</feature>
<keyword evidence="4" id="KW-0677">Repeat</keyword>
<dbReference type="SUPFAM" id="SSF57667">
    <property type="entry name" value="beta-beta-alpha zinc fingers"/>
    <property type="match status" value="3"/>
</dbReference>
<feature type="region of interest" description="Disordered" evidence="13">
    <location>
        <begin position="128"/>
        <end position="242"/>
    </location>
</feature>
<feature type="compositionally biased region" description="Low complexity" evidence="13">
    <location>
        <begin position="295"/>
        <end position="313"/>
    </location>
</feature>
<evidence type="ECO:0000256" key="5">
    <source>
        <dbReference type="ARBA" id="ARBA00022771"/>
    </source>
</evidence>
<name>A0A8B7NGM0_HYAAZ</name>
<keyword evidence="8" id="KW-0805">Transcription regulation</keyword>
<keyword evidence="6" id="KW-0862">Zinc</keyword>
<dbReference type="InterPro" id="IPR036236">
    <property type="entry name" value="Znf_C2H2_sf"/>
</dbReference>
<evidence type="ECO:0000256" key="8">
    <source>
        <dbReference type="ARBA" id="ARBA00023015"/>
    </source>
</evidence>
<dbReference type="Gene3D" id="3.30.160.60">
    <property type="entry name" value="Classic Zinc Finger"/>
    <property type="match status" value="5"/>
</dbReference>
<dbReference type="FunFam" id="3.30.160.60:FF:001175">
    <property type="entry name" value="Zinc finger, C2H2 type"/>
    <property type="match status" value="1"/>
</dbReference>
<evidence type="ECO:0000256" key="4">
    <source>
        <dbReference type="ARBA" id="ARBA00022737"/>
    </source>
</evidence>
<dbReference type="FunFam" id="3.30.160.60:FF:000646">
    <property type="entry name" value="Myeloid zinc finger 1"/>
    <property type="match status" value="1"/>
</dbReference>
<dbReference type="OrthoDB" id="10046198at2759"/>
<dbReference type="Proteomes" id="UP000694843">
    <property type="component" value="Unplaced"/>
</dbReference>
<keyword evidence="11" id="KW-0539">Nucleus</keyword>
<dbReference type="PROSITE" id="PS50157">
    <property type="entry name" value="ZINC_FINGER_C2H2_2"/>
    <property type="match status" value="5"/>
</dbReference>
<feature type="region of interest" description="Disordered" evidence="13">
    <location>
        <begin position="598"/>
        <end position="702"/>
    </location>
</feature>
<dbReference type="KEGG" id="hazt:108669857"/>
<dbReference type="GO" id="GO:0000978">
    <property type="term" value="F:RNA polymerase II cis-regulatory region sequence-specific DNA binding"/>
    <property type="evidence" value="ECO:0007669"/>
    <property type="project" value="TreeGrafter"/>
</dbReference>
<feature type="compositionally biased region" description="Low complexity" evidence="13">
    <location>
        <begin position="128"/>
        <end position="153"/>
    </location>
</feature>
<feature type="domain" description="C2H2-type" evidence="14">
    <location>
        <begin position="554"/>
        <end position="581"/>
    </location>
</feature>
<evidence type="ECO:0000259" key="14">
    <source>
        <dbReference type="PROSITE" id="PS50157"/>
    </source>
</evidence>
<dbReference type="PANTHER" id="PTHR45993">
    <property type="entry name" value="B-CELL LYMPHOMA/LEUKEMIA 11"/>
    <property type="match status" value="1"/>
</dbReference>
<dbReference type="Pfam" id="PF25491">
    <property type="entry name" value="CCHC_BCL-11A"/>
    <property type="match status" value="1"/>
</dbReference>
<evidence type="ECO:0000256" key="3">
    <source>
        <dbReference type="ARBA" id="ARBA00022723"/>
    </source>
</evidence>
<dbReference type="RefSeq" id="XP_018012777.1">
    <property type="nucleotide sequence ID" value="XM_018157288.2"/>
</dbReference>
<dbReference type="AlphaFoldDB" id="A0A8B7NGM0"/>
<dbReference type="FunFam" id="3.30.160.60:FF:000037">
    <property type="entry name" value="B-cell lymphoma/leukemia 11A isoform X1"/>
    <property type="match status" value="1"/>
</dbReference>
<feature type="region of interest" description="Disordered" evidence="13">
    <location>
        <begin position="284"/>
        <end position="322"/>
    </location>
</feature>
<sequence>MEVLYPSNLALLSMFLKQPPGASADPMLLDLKKDETRHEKTDGLSSNVGGGGPVPTCADVLTCGVCQKDFLLADILGFIQHKVHCQSTASSPNHHNRSTSDESHSDEAIKDLSNLSTLSTNLSTLSSASSSACQQQINTSSSSTTSNNNNKTNPPELVVDMNGGLGSPTGGLDPPATPDDDKTKTGNPDGVSGDQDRTTPRPGHQEDKRKREDHEDADGQTLSIRKKAKSVQDAGANTINSEPSRCVCGTCGVVMSSAWSLVQHVQSLHGILIYQDLSRSPLTTPITPPAPPKPSYSSPLASVSSTATTPSAHSPHHHMSLLDPTKVDLTKVDITKVDLSKMDFNKIGLPNSSVSSGLQTHGSVPSPLLDPNHPFNLLRMPLDGRTPFPPGIAPPFVRPGHDFRMDQLLQEGLRLNPGLLPPHFDRQPFLDAGLGSTTPASLKPVNPAGITATTNTSNASQSGNIMISTSSMNTTPTSCSADQNVEFYSHRLRQLAGTTSPTSSTSPRKTLPTPPFTSPYGPTPSTPSTPIPSQTPTSSRGDDLNGSLNNDKAYRCDLCHRRFRWECNLVMHQRVHTGERNFRCYRCHEVLTTPQMVRSHMRTHRKVSSENSTSPDSSRPQVDEDVIEEEEEDCDEDIENVEDCDDDEDSNPSITDSIDDENREELNDDAPEDLSTSKPTPTHTPTSHSVSSSTFPENKDRLKVIDQPKSVVGELMDRFGLSNISTYSEAYIQALKESSRLMHHLPPPPPPPPISREAKPPSLNNGMEKTLKIRDDLAKGIINGQQSMDIAHQTLLGAFDNHYDTQKRLGNHGRESANIYGNLWLPSLTNSGSIPRDLFPSLPHIEASFHQQRKLLSDQQMKHGSDSPITLTKPGPSSTPGSHMTSLIAKKDKGRNDTCEYCGKIFKNCSNLTVHRRSHTGEKPYKCDLCSYACAQSSKLTRHMRTHGRIGKDVYRCRFCDMPFSVASTLEKHMRKCVVNQNSKGGGLYPPISAPPLEGIEYKGIHFTSVISNDTDKPQGLFTPHFTASVSSNPLTDDTGDSSNLSGGAS</sequence>
<dbReference type="InterPro" id="IPR057448">
    <property type="entry name" value="BCL-11A_Znf_CCHC"/>
</dbReference>
<feature type="domain" description="C2H2-type" evidence="14">
    <location>
        <begin position="925"/>
        <end position="947"/>
    </location>
</feature>
<keyword evidence="15" id="KW-1185">Reference proteome</keyword>
<comment type="subcellular location">
    <subcellularLocation>
        <location evidence="1">Nucleus</location>
    </subcellularLocation>
</comment>
<keyword evidence="9" id="KW-0238">DNA-binding</keyword>
<keyword evidence="3" id="KW-0479">Metal-binding</keyword>
<evidence type="ECO:0000256" key="13">
    <source>
        <dbReference type="SAM" id="MobiDB-lite"/>
    </source>
</evidence>
<organism evidence="15 16">
    <name type="scientific">Hyalella azteca</name>
    <name type="common">Amphipod</name>
    <dbReference type="NCBI Taxonomy" id="294128"/>
    <lineage>
        <taxon>Eukaryota</taxon>
        <taxon>Metazoa</taxon>
        <taxon>Ecdysozoa</taxon>
        <taxon>Arthropoda</taxon>
        <taxon>Crustacea</taxon>
        <taxon>Multicrustacea</taxon>
        <taxon>Malacostraca</taxon>
        <taxon>Eumalacostraca</taxon>
        <taxon>Peracarida</taxon>
        <taxon>Amphipoda</taxon>
        <taxon>Senticaudata</taxon>
        <taxon>Talitrida</taxon>
        <taxon>Talitroidea</taxon>
        <taxon>Hyalellidae</taxon>
        <taxon>Hyalella</taxon>
    </lineage>
</organism>
<gene>
    <name evidence="16" type="primary">LOC108669857</name>
</gene>
<evidence type="ECO:0000256" key="11">
    <source>
        <dbReference type="ARBA" id="ARBA00023242"/>
    </source>
</evidence>
<dbReference type="OMA" id="QQGPKLG"/>
<evidence type="ECO:0000256" key="1">
    <source>
        <dbReference type="ARBA" id="ARBA00004123"/>
    </source>
</evidence>
<feature type="compositionally biased region" description="Low complexity" evidence="13">
    <location>
        <begin position="676"/>
        <end position="694"/>
    </location>
</feature>
<feature type="region of interest" description="Disordered" evidence="13">
    <location>
        <begin position="87"/>
        <end position="107"/>
    </location>
</feature>
<dbReference type="GO" id="GO:0006357">
    <property type="term" value="P:regulation of transcription by RNA polymerase II"/>
    <property type="evidence" value="ECO:0007669"/>
    <property type="project" value="TreeGrafter"/>
</dbReference>
<feature type="compositionally biased region" description="Polar residues" evidence="13">
    <location>
        <begin position="609"/>
        <end position="620"/>
    </location>
</feature>
<feature type="domain" description="C2H2-type" evidence="14">
    <location>
        <begin position="582"/>
        <end position="604"/>
    </location>
</feature>
<evidence type="ECO:0000256" key="2">
    <source>
        <dbReference type="ARBA" id="ARBA00022499"/>
    </source>
</evidence>